<gene>
    <name evidence="2" type="ORF">S01H1_11911</name>
</gene>
<sequence>MADVLRGIGCGMNFMKVIISLSKIILFICGIASMIFFWIIIGIYYEQRYLYLSILMLKIIRMGILLLCGSGFFYFMLDLFYEFLLKRRFKAHKKEIEEEELKKKLKLDKRSKGKKRFLKDENKKSSR</sequence>
<feature type="transmembrane region" description="Helical" evidence="1">
    <location>
        <begin position="64"/>
        <end position="84"/>
    </location>
</feature>
<dbReference type="EMBL" id="BARS01006089">
    <property type="protein sequence ID" value="GAF83088.1"/>
    <property type="molecule type" value="Genomic_DNA"/>
</dbReference>
<proteinExistence type="predicted"/>
<feature type="transmembrane region" description="Helical" evidence="1">
    <location>
        <begin position="24"/>
        <end position="44"/>
    </location>
</feature>
<accession>X0SPS1</accession>
<name>X0SPS1_9ZZZZ</name>
<keyword evidence="1" id="KW-0812">Transmembrane</keyword>
<comment type="caution">
    <text evidence="2">The sequence shown here is derived from an EMBL/GenBank/DDBJ whole genome shotgun (WGS) entry which is preliminary data.</text>
</comment>
<organism evidence="2">
    <name type="scientific">marine sediment metagenome</name>
    <dbReference type="NCBI Taxonomy" id="412755"/>
    <lineage>
        <taxon>unclassified sequences</taxon>
        <taxon>metagenomes</taxon>
        <taxon>ecological metagenomes</taxon>
    </lineage>
</organism>
<reference evidence="2" key="1">
    <citation type="journal article" date="2014" name="Front. Microbiol.">
        <title>High frequency of phylogenetically diverse reductive dehalogenase-homologous genes in deep subseafloor sedimentary metagenomes.</title>
        <authorList>
            <person name="Kawai M."/>
            <person name="Futagami T."/>
            <person name="Toyoda A."/>
            <person name="Takaki Y."/>
            <person name="Nishi S."/>
            <person name="Hori S."/>
            <person name="Arai W."/>
            <person name="Tsubouchi T."/>
            <person name="Morono Y."/>
            <person name="Uchiyama I."/>
            <person name="Ito T."/>
            <person name="Fujiyama A."/>
            <person name="Inagaki F."/>
            <person name="Takami H."/>
        </authorList>
    </citation>
    <scope>NUCLEOTIDE SEQUENCE</scope>
    <source>
        <strain evidence="2">Expedition CK06-06</strain>
    </source>
</reference>
<evidence type="ECO:0000256" key="1">
    <source>
        <dbReference type="SAM" id="Phobius"/>
    </source>
</evidence>
<evidence type="ECO:0000313" key="2">
    <source>
        <dbReference type="EMBL" id="GAF83088.1"/>
    </source>
</evidence>
<keyword evidence="1" id="KW-0472">Membrane</keyword>
<protein>
    <submittedName>
        <fullName evidence="2">Uncharacterized protein</fullName>
    </submittedName>
</protein>
<keyword evidence="1" id="KW-1133">Transmembrane helix</keyword>
<dbReference type="AlphaFoldDB" id="X0SPS1"/>